<dbReference type="Proteomes" id="UP000249390">
    <property type="component" value="Unassembled WGS sequence"/>
</dbReference>
<dbReference type="AlphaFoldDB" id="A0A328DJC5"/>
<comment type="caution">
    <text evidence="1">The sequence shown here is derived from an EMBL/GenBank/DDBJ whole genome shotgun (WGS) entry which is preliminary data.</text>
</comment>
<reference evidence="1 2" key="1">
    <citation type="submission" date="2018-06" db="EMBL/GenBank/DDBJ databases">
        <title>The Genome of Cuscuta australis (Dodder) Provides Insight into the Evolution of Plant Parasitism.</title>
        <authorList>
            <person name="Liu H."/>
        </authorList>
    </citation>
    <scope>NUCLEOTIDE SEQUENCE [LARGE SCALE GENOMIC DNA]</scope>
    <source>
        <strain evidence="2">cv. Yunnan</strain>
        <tissue evidence="1">Vines</tissue>
    </source>
</reference>
<organism evidence="1 2">
    <name type="scientific">Cuscuta australis</name>
    <dbReference type="NCBI Taxonomy" id="267555"/>
    <lineage>
        <taxon>Eukaryota</taxon>
        <taxon>Viridiplantae</taxon>
        <taxon>Streptophyta</taxon>
        <taxon>Embryophyta</taxon>
        <taxon>Tracheophyta</taxon>
        <taxon>Spermatophyta</taxon>
        <taxon>Magnoliopsida</taxon>
        <taxon>eudicotyledons</taxon>
        <taxon>Gunneridae</taxon>
        <taxon>Pentapetalae</taxon>
        <taxon>asterids</taxon>
        <taxon>lamiids</taxon>
        <taxon>Solanales</taxon>
        <taxon>Convolvulaceae</taxon>
        <taxon>Cuscuteae</taxon>
        <taxon>Cuscuta</taxon>
        <taxon>Cuscuta subgen. Grammica</taxon>
        <taxon>Cuscuta sect. Cleistogrammica</taxon>
    </lineage>
</organism>
<name>A0A328DJC5_9ASTE</name>
<gene>
    <name evidence="1" type="ORF">DM860_013736</name>
</gene>
<evidence type="ECO:0000313" key="1">
    <source>
        <dbReference type="EMBL" id="RAL45340.1"/>
    </source>
</evidence>
<evidence type="ECO:0000313" key="2">
    <source>
        <dbReference type="Proteomes" id="UP000249390"/>
    </source>
</evidence>
<accession>A0A328DJC5</accession>
<sequence length="96" mass="11017">MKFMGYEEPLQIYGKVGFGLNRYIKFSMSKDIIMQISRCISSMEVCKEVGDSSLASCLIFKWWNRPKIFQILGGRLIKIMLGSKWNTLLLSSKGLN</sequence>
<keyword evidence="2" id="KW-1185">Reference proteome</keyword>
<proteinExistence type="predicted"/>
<protein>
    <submittedName>
        <fullName evidence="1">Uncharacterized protein</fullName>
    </submittedName>
</protein>
<dbReference type="EMBL" id="NQVE01000134">
    <property type="protein sequence ID" value="RAL45340.1"/>
    <property type="molecule type" value="Genomic_DNA"/>
</dbReference>